<proteinExistence type="predicted"/>
<dbReference type="Proteomes" id="UP001500307">
    <property type="component" value="Unassembled WGS sequence"/>
</dbReference>
<organism evidence="1 2">
    <name type="scientific">Micromonospora coerulea</name>
    <dbReference type="NCBI Taxonomy" id="47856"/>
    <lineage>
        <taxon>Bacteria</taxon>
        <taxon>Bacillati</taxon>
        <taxon>Actinomycetota</taxon>
        <taxon>Actinomycetes</taxon>
        <taxon>Micromonosporales</taxon>
        <taxon>Micromonosporaceae</taxon>
        <taxon>Micromonospora</taxon>
    </lineage>
</organism>
<evidence type="ECO:0000313" key="2">
    <source>
        <dbReference type="Proteomes" id="UP001500307"/>
    </source>
</evidence>
<keyword evidence="2" id="KW-1185">Reference proteome</keyword>
<name>A0ABP8T1H0_9ACTN</name>
<dbReference type="RefSeq" id="WP_346124161.1">
    <property type="nucleotide sequence ID" value="NZ_BAABGU010000041.1"/>
</dbReference>
<accession>A0ABP8T1H0</accession>
<dbReference type="EMBL" id="BAABGU010000041">
    <property type="protein sequence ID" value="GAA4578424.1"/>
    <property type="molecule type" value="Genomic_DNA"/>
</dbReference>
<sequence>MNEPTQSLPAYHFASDVDGVRHLIVDDSDDSDCTGWHIEVREPGGERQVPFERSVVFGDGPDVNLLGYGPAREAWLAAIGWAAVSAEICLPDESGHPVRRLSDTGPRRGRFVRMAH</sequence>
<protein>
    <submittedName>
        <fullName evidence="1">Uncharacterized protein</fullName>
    </submittedName>
</protein>
<evidence type="ECO:0000313" key="1">
    <source>
        <dbReference type="EMBL" id="GAA4578424.1"/>
    </source>
</evidence>
<comment type="caution">
    <text evidence="1">The sequence shown here is derived from an EMBL/GenBank/DDBJ whole genome shotgun (WGS) entry which is preliminary data.</text>
</comment>
<reference evidence="2" key="1">
    <citation type="journal article" date="2019" name="Int. J. Syst. Evol. Microbiol.">
        <title>The Global Catalogue of Microorganisms (GCM) 10K type strain sequencing project: providing services to taxonomists for standard genome sequencing and annotation.</title>
        <authorList>
            <consortium name="The Broad Institute Genomics Platform"/>
            <consortium name="The Broad Institute Genome Sequencing Center for Infectious Disease"/>
            <person name="Wu L."/>
            <person name="Ma J."/>
        </authorList>
    </citation>
    <scope>NUCLEOTIDE SEQUENCE [LARGE SCALE GENOMIC DNA]</scope>
    <source>
        <strain evidence="2">JCM 3175</strain>
    </source>
</reference>
<gene>
    <name evidence="1" type="ORF">GCM10023176_54270</name>
</gene>